<dbReference type="PATRIC" id="fig|1703780.3.peg.743"/>
<dbReference type="InterPro" id="IPR004338">
    <property type="entry name" value="NqrB/RnfD"/>
</dbReference>
<organism evidence="10 11">
    <name type="scientific">candidate division WOR_3 bacterium SM23_60</name>
    <dbReference type="NCBI Taxonomy" id="1703780"/>
    <lineage>
        <taxon>Bacteria</taxon>
        <taxon>Bacteria division WOR-3</taxon>
    </lineage>
</organism>
<feature type="transmembrane region" description="Helical" evidence="9">
    <location>
        <begin position="290"/>
        <end position="308"/>
    </location>
</feature>
<feature type="transmembrane region" description="Helical" evidence="9">
    <location>
        <begin position="63"/>
        <end position="79"/>
    </location>
</feature>
<feature type="transmembrane region" description="Helical" evidence="9">
    <location>
        <begin position="209"/>
        <end position="228"/>
    </location>
</feature>
<dbReference type="Proteomes" id="UP000051096">
    <property type="component" value="Unassembled WGS sequence"/>
</dbReference>
<evidence type="ECO:0000256" key="3">
    <source>
        <dbReference type="ARBA" id="ARBA00022630"/>
    </source>
</evidence>
<dbReference type="GO" id="GO:0055085">
    <property type="term" value="P:transmembrane transport"/>
    <property type="evidence" value="ECO:0007669"/>
    <property type="project" value="InterPro"/>
</dbReference>
<reference evidence="10 11" key="1">
    <citation type="journal article" date="2015" name="Microbiome">
        <title>Genomic resolution of linkages in carbon, nitrogen, and sulfur cycling among widespread estuary sediment bacteria.</title>
        <authorList>
            <person name="Baker B.J."/>
            <person name="Lazar C.S."/>
            <person name="Teske A.P."/>
            <person name="Dick G.J."/>
        </authorList>
    </citation>
    <scope>NUCLEOTIDE SEQUENCE [LARGE SCALE GENOMIC DNA]</scope>
    <source>
        <strain evidence="10">SM23_60</strain>
    </source>
</reference>
<keyword evidence="5 9" id="KW-0812">Transmembrane</keyword>
<keyword evidence="1" id="KW-0813">Transport</keyword>
<evidence type="ECO:0000256" key="4">
    <source>
        <dbReference type="ARBA" id="ARBA00022643"/>
    </source>
</evidence>
<keyword evidence="2" id="KW-0597">Phosphoprotein</keyword>
<keyword evidence="7 9" id="KW-1133">Transmembrane helix</keyword>
<evidence type="ECO:0000256" key="6">
    <source>
        <dbReference type="ARBA" id="ARBA00022967"/>
    </source>
</evidence>
<comment type="caution">
    <text evidence="10">The sequence shown here is derived from an EMBL/GenBank/DDBJ whole genome shotgun (WGS) entry which is preliminary data.</text>
</comment>
<gene>
    <name evidence="10" type="ORF">AMJ87_02160</name>
</gene>
<feature type="transmembrane region" description="Helical" evidence="9">
    <location>
        <begin position="177"/>
        <end position="202"/>
    </location>
</feature>
<feature type="transmembrane region" description="Helical" evidence="9">
    <location>
        <begin position="234"/>
        <end position="254"/>
    </location>
</feature>
<feature type="transmembrane region" description="Helical" evidence="9">
    <location>
        <begin position="115"/>
        <end position="134"/>
    </location>
</feature>
<evidence type="ECO:0000313" key="10">
    <source>
        <dbReference type="EMBL" id="KPK73347.1"/>
    </source>
</evidence>
<feature type="transmembrane region" description="Helical" evidence="9">
    <location>
        <begin position="85"/>
        <end position="103"/>
    </location>
</feature>
<evidence type="ECO:0000313" key="11">
    <source>
        <dbReference type="Proteomes" id="UP000051096"/>
    </source>
</evidence>
<dbReference type="PANTHER" id="PTHR30578">
    <property type="entry name" value="ELECTRON TRANSPORT COMPLEX PROTEIN RNFD"/>
    <property type="match status" value="1"/>
</dbReference>
<dbReference type="EMBL" id="LJUO01000011">
    <property type="protein sequence ID" value="KPK73347.1"/>
    <property type="molecule type" value="Genomic_DNA"/>
</dbReference>
<keyword evidence="6" id="KW-1278">Translocase</keyword>
<dbReference type="Pfam" id="PF03116">
    <property type="entry name" value="NQR2_RnfD_RnfE"/>
    <property type="match status" value="1"/>
</dbReference>
<proteinExistence type="predicted"/>
<keyword evidence="8 9" id="KW-0472">Membrane</keyword>
<evidence type="ECO:0000256" key="9">
    <source>
        <dbReference type="SAM" id="Phobius"/>
    </source>
</evidence>
<feature type="transmembrane region" description="Helical" evidence="9">
    <location>
        <begin position="15"/>
        <end position="33"/>
    </location>
</feature>
<keyword evidence="4" id="KW-0288">FMN</keyword>
<evidence type="ECO:0008006" key="12">
    <source>
        <dbReference type="Google" id="ProtNLM"/>
    </source>
</evidence>
<dbReference type="GO" id="GO:0022900">
    <property type="term" value="P:electron transport chain"/>
    <property type="evidence" value="ECO:0007669"/>
    <property type="project" value="InterPro"/>
</dbReference>
<name>A0A0S8GJW0_UNCW3</name>
<evidence type="ECO:0000256" key="1">
    <source>
        <dbReference type="ARBA" id="ARBA00022448"/>
    </source>
</evidence>
<evidence type="ECO:0000256" key="5">
    <source>
        <dbReference type="ARBA" id="ARBA00022692"/>
    </source>
</evidence>
<sequence>MNTRHSVNPLRKQILMRRVVIATIPCIAASVYFFGWRSLVVILVSCAAAFTTEFFFTRRRKEQVSEAVFVSAIIYALIMPPTVPWHVLIIGIVFAIIFSKEVFGGFGRNIFNPAMAGRAFVYVSFPVALTARWAPTASGAWGALGMWTTAVPDAITSATPMALVKAGSAPPPLVNLLIGNVSGTMGVTSVIAILIGGSYLFATKTASRYIIITVIAVYAAMTGLFSLLRVPGVAGILPALFGGGFLFGAFFMATDPISAPKNKQAQVAYAALIAIATAVIRTFSVFNGGFMFSLLFANMFASILDHVFKRCAQQRQPA</sequence>
<evidence type="ECO:0000256" key="2">
    <source>
        <dbReference type="ARBA" id="ARBA00022553"/>
    </source>
</evidence>
<evidence type="ECO:0000256" key="7">
    <source>
        <dbReference type="ARBA" id="ARBA00022989"/>
    </source>
</evidence>
<accession>A0A0S8GJW0</accession>
<dbReference type="NCBIfam" id="TIGR01946">
    <property type="entry name" value="rnfD"/>
    <property type="match status" value="1"/>
</dbReference>
<feature type="transmembrane region" description="Helical" evidence="9">
    <location>
        <begin position="39"/>
        <end position="56"/>
    </location>
</feature>
<feature type="transmembrane region" description="Helical" evidence="9">
    <location>
        <begin position="266"/>
        <end position="284"/>
    </location>
</feature>
<dbReference type="GO" id="GO:0005886">
    <property type="term" value="C:plasma membrane"/>
    <property type="evidence" value="ECO:0007669"/>
    <property type="project" value="TreeGrafter"/>
</dbReference>
<protein>
    <recommendedName>
        <fullName evidence="12">NADH:ubiquinone oxidoreductase, Na translocating, B subunit</fullName>
    </recommendedName>
</protein>
<evidence type="ECO:0000256" key="8">
    <source>
        <dbReference type="ARBA" id="ARBA00023136"/>
    </source>
</evidence>
<dbReference type="InterPro" id="IPR011303">
    <property type="entry name" value="RnfD_bac"/>
</dbReference>
<keyword evidence="3" id="KW-0285">Flavoprotein</keyword>
<dbReference type="AlphaFoldDB" id="A0A0S8GJW0"/>
<dbReference type="PANTHER" id="PTHR30578:SF1">
    <property type="entry name" value="NA(+)-TRANSLOCATING NADH-QUINONE REDUCTASE SUBUNIT B"/>
    <property type="match status" value="1"/>
</dbReference>